<sequence>MTHRKARLAVHRGGLLIDRVRSGRPVAHAATEIGAPRPRTHKWSRRWGFRGRKRTLRPLPPPLDTYLAQIAEEKQTSLFFGISASRKAQPPSHDQHR</sequence>
<gene>
    <name evidence="1" type="ORF">AB5J55_43880</name>
</gene>
<name>A0AB39NFY5_9ACTN</name>
<reference evidence="1" key="1">
    <citation type="submission" date="2024-07" db="EMBL/GenBank/DDBJ databases">
        <authorList>
            <person name="Yu S.T."/>
        </authorList>
    </citation>
    <scope>NUCLEOTIDE SEQUENCE</scope>
    <source>
        <strain evidence="1">R11</strain>
    </source>
</reference>
<evidence type="ECO:0000313" key="1">
    <source>
        <dbReference type="EMBL" id="XDQ16024.1"/>
    </source>
</evidence>
<protein>
    <submittedName>
        <fullName evidence="1">Leucine zipper domain-containing protein</fullName>
    </submittedName>
</protein>
<accession>A0AB39NFY5</accession>
<organism evidence="1">
    <name type="scientific">Streptomyces sp. R11</name>
    <dbReference type="NCBI Taxonomy" id="3238625"/>
    <lineage>
        <taxon>Bacteria</taxon>
        <taxon>Bacillati</taxon>
        <taxon>Actinomycetota</taxon>
        <taxon>Actinomycetes</taxon>
        <taxon>Kitasatosporales</taxon>
        <taxon>Streptomycetaceae</taxon>
        <taxon>Streptomyces</taxon>
    </lineage>
</organism>
<proteinExistence type="predicted"/>
<dbReference type="RefSeq" id="WP_369275948.1">
    <property type="nucleotide sequence ID" value="NZ_CP163432.1"/>
</dbReference>
<dbReference type="EMBL" id="CP163432">
    <property type="protein sequence ID" value="XDQ16024.1"/>
    <property type="molecule type" value="Genomic_DNA"/>
</dbReference>
<dbReference type="AlphaFoldDB" id="A0AB39NFY5"/>